<organism evidence="1 2">
    <name type="scientific">Onchocerca volvulus</name>
    <dbReference type="NCBI Taxonomy" id="6282"/>
    <lineage>
        <taxon>Eukaryota</taxon>
        <taxon>Metazoa</taxon>
        <taxon>Ecdysozoa</taxon>
        <taxon>Nematoda</taxon>
        <taxon>Chromadorea</taxon>
        <taxon>Rhabditida</taxon>
        <taxon>Spirurina</taxon>
        <taxon>Spiruromorpha</taxon>
        <taxon>Filarioidea</taxon>
        <taxon>Onchocercidae</taxon>
        <taxon>Onchocerca</taxon>
    </lineage>
</organism>
<dbReference type="FunFam" id="1.10.750.20:FF:000001">
    <property type="entry name" value="Ankyrin repeat and SOCS box containing 1"/>
    <property type="match status" value="1"/>
</dbReference>
<dbReference type="Proteomes" id="UP000024404">
    <property type="component" value="Unassembled WGS sequence"/>
</dbReference>
<sequence length="265" mass="31081">MESDSENTDSEFDESISEQEDNIFPRNWCSHLPLKKLFYPKIHPSFLVKTKDGPKIDCESKSILPFLSCLCRDSMWLTVETFLKNDIDINTMSDGRKCDVPDVLLISVYWIETYEFFSLLACGLDPMLKNWCKCKNGYSLLQDIKKFDDEEEDQDIQGLLKVLLYFSPNLPNCCNEIADIVGSNIPKVSTLLHLCRLAIRKLFPTSQLLYGRFVKNLPIPLRLKNYLNYFHETHWTYLLSDPDVRKWHHEPEYPDFSFLNQNFIL</sequence>
<dbReference type="SMART" id="SM00969">
    <property type="entry name" value="SOCS_box"/>
    <property type="match status" value="1"/>
</dbReference>
<dbReference type="CDD" id="cd03587">
    <property type="entry name" value="SOCS"/>
    <property type="match status" value="1"/>
</dbReference>
<dbReference type="InterPro" id="IPR001496">
    <property type="entry name" value="SOCS_box"/>
</dbReference>
<dbReference type="EnsemblMetazoa" id="OVOC12234.1">
    <property type="protein sequence ID" value="OVOC12234.1"/>
    <property type="gene ID" value="WBGene00249043"/>
</dbReference>
<proteinExistence type="predicted"/>
<dbReference type="SMART" id="SM00253">
    <property type="entry name" value="SOCS"/>
    <property type="match status" value="1"/>
</dbReference>
<dbReference type="AlphaFoldDB" id="A0A2K6VLH9"/>
<accession>A0A2K6VLH9</accession>
<evidence type="ECO:0000313" key="2">
    <source>
        <dbReference type="Proteomes" id="UP000024404"/>
    </source>
</evidence>
<dbReference type="Pfam" id="PF07525">
    <property type="entry name" value="SOCS_box"/>
    <property type="match status" value="1"/>
</dbReference>
<dbReference type="SUPFAM" id="SSF158235">
    <property type="entry name" value="SOCS box-like"/>
    <property type="match status" value="1"/>
</dbReference>
<reference evidence="1" key="2">
    <citation type="submission" date="2018-02" db="UniProtKB">
        <authorList>
            <consortium name="EnsemblMetazoa"/>
        </authorList>
    </citation>
    <scope>IDENTIFICATION</scope>
</reference>
<keyword evidence="2" id="KW-1185">Reference proteome</keyword>
<dbReference type="PROSITE" id="PS50225">
    <property type="entry name" value="SOCS"/>
    <property type="match status" value="1"/>
</dbReference>
<dbReference type="STRING" id="6282.A0A2K6VLH9"/>
<dbReference type="GO" id="GO:0035556">
    <property type="term" value="P:intracellular signal transduction"/>
    <property type="evidence" value="ECO:0007669"/>
    <property type="project" value="InterPro"/>
</dbReference>
<protein>
    <submittedName>
        <fullName evidence="1">SOCS box domain-containing protein</fullName>
    </submittedName>
</protein>
<reference evidence="2" key="1">
    <citation type="submission" date="2013-10" db="EMBL/GenBank/DDBJ databases">
        <title>Genome sequencing of Onchocerca volvulus.</title>
        <authorList>
            <person name="Cotton J."/>
            <person name="Tsai J."/>
            <person name="Stanley E."/>
            <person name="Tracey A."/>
            <person name="Holroyd N."/>
            <person name="Lustigman S."/>
            <person name="Berriman M."/>
        </authorList>
    </citation>
    <scope>NUCLEOTIDE SEQUENCE</scope>
</reference>
<dbReference type="InterPro" id="IPR036036">
    <property type="entry name" value="SOCS_box-like_dom_sf"/>
</dbReference>
<name>A0A2K6VLH9_ONCVO</name>
<dbReference type="Gene3D" id="1.10.750.20">
    <property type="entry name" value="SOCS box"/>
    <property type="match status" value="1"/>
</dbReference>
<dbReference type="EMBL" id="CMVM020000410">
    <property type="status" value="NOT_ANNOTATED_CDS"/>
    <property type="molecule type" value="Genomic_DNA"/>
</dbReference>
<evidence type="ECO:0000313" key="1">
    <source>
        <dbReference type="EnsemblMetazoa" id="OVOC12234.1"/>
    </source>
</evidence>